<evidence type="ECO:0000313" key="6">
    <source>
        <dbReference type="EMBL" id="CAF1330390.1"/>
    </source>
</evidence>
<protein>
    <recommendedName>
        <fullName evidence="5">Granulins domain-containing protein</fullName>
    </recommendedName>
</protein>
<comment type="subcellular location">
    <subcellularLocation>
        <location evidence="1">Secreted</location>
    </subcellularLocation>
</comment>
<dbReference type="Proteomes" id="UP000677228">
    <property type="component" value="Unassembled WGS sequence"/>
</dbReference>
<evidence type="ECO:0000259" key="5">
    <source>
        <dbReference type="PROSITE" id="PS00799"/>
    </source>
</evidence>
<dbReference type="EMBL" id="CAJOBA010042922">
    <property type="protein sequence ID" value="CAF4141805.1"/>
    <property type="molecule type" value="Genomic_DNA"/>
</dbReference>
<proteinExistence type="inferred from homology"/>
<accession>A0A8S2R653</accession>
<evidence type="ECO:0000313" key="7">
    <source>
        <dbReference type="EMBL" id="CAF4141805.1"/>
    </source>
</evidence>
<dbReference type="Proteomes" id="UP000682733">
    <property type="component" value="Unassembled WGS sequence"/>
</dbReference>
<name>A0A8S2R653_9BILA</name>
<dbReference type="InterPro" id="IPR039036">
    <property type="entry name" value="Granulin_fam"/>
</dbReference>
<dbReference type="SMART" id="SM00277">
    <property type="entry name" value="GRAN"/>
    <property type="match status" value="2"/>
</dbReference>
<gene>
    <name evidence="6" type="ORF">OVA965_LOCUS29860</name>
    <name evidence="7" type="ORF">TMI583_LOCUS30648</name>
</gene>
<evidence type="ECO:0000313" key="8">
    <source>
        <dbReference type="Proteomes" id="UP000682733"/>
    </source>
</evidence>
<dbReference type="EMBL" id="CAJNOK010021305">
    <property type="protein sequence ID" value="CAF1330390.1"/>
    <property type="molecule type" value="Genomic_DNA"/>
</dbReference>
<keyword evidence="4" id="KW-1015">Disulfide bond</keyword>
<dbReference type="InterPro" id="IPR037277">
    <property type="entry name" value="Granulin_sf"/>
</dbReference>
<dbReference type="PANTHER" id="PTHR12274:SF3">
    <property type="entry name" value="PROGRANULIN"/>
    <property type="match status" value="1"/>
</dbReference>
<dbReference type="Gene3D" id="2.10.25.160">
    <property type="entry name" value="Granulin"/>
    <property type="match status" value="2"/>
</dbReference>
<evidence type="ECO:0000256" key="2">
    <source>
        <dbReference type="ARBA" id="ARBA00010093"/>
    </source>
</evidence>
<evidence type="ECO:0000256" key="1">
    <source>
        <dbReference type="ARBA" id="ARBA00004613"/>
    </source>
</evidence>
<feature type="domain" description="Granulins" evidence="5">
    <location>
        <begin position="178"/>
        <end position="191"/>
    </location>
</feature>
<feature type="non-terminal residue" evidence="7">
    <location>
        <position position="1"/>
    </location>
</feature>
<dbReference type="Pfam" id="PF00396">
    <property type="entry name" value="Granulin"/>
    <property type="match status" value="2"/>
</dbReference>
<dbReference type="GO" id="GO:0005576">
    <property type="term" value="C:extracellular region"/>
    <property type="evidence" value="ECO:0007669"/>
    <property type="project" value="UniProtKB-SubCell"/>
</dbReference>
<comment type="caution">
    <text evidence="7">The sequence shown here is derived from an EMBL/GenBank/DDBJ whole genome shotgun (WGS) entry which is preliminary data.</text>
</comment>
<evidence type="ECO:0000256" key="3">
    <source>
        <dbReference type="ARBA" id="ARBA00022525"/>
    </source>
</evidence>
<organism evidence="7 8">
    <name type="scientific">Didymodactylos carnosus</name>
    <dbReference type="NCBI Taxonomy" id="1234261"/>
    <lineage>
        <taxon>Eukaryota</taxon>
        <taxon>Metazoa</taxon>
        <taxon>Spiralia</taxon>
        <taxon>Gnathifera</taxon>
        <taxon>Rotifera</taxon>
        <taxon>Eurotatoria</taxon>
        <taxon>Bdelloidea</taxon>
        <taxon>Philodinida</taxon>
        <taxon>Philodinidae</taxon>
        <taxon>Didymodactylos</taxon>
    </lineage>
</organism>
<dbReference type="AlphaFoldDB" id="A0A8S2R653"/>
<dbReference type="InterPro" id="IPR000118">
    <property type="entry name" value="Granulin"/>
</dbReference>
<keyword evidence="3" id="KW-0964">Secreted</keyword>
<sequence>TTSDESSSEHPYSPPSCKQYCRSPITRKLTCCANHLPLGPGLDVSDDQMCPDGVTKCSLKSTCCPNTEKNQNGQSYGCCPYQKGVCCGSRGDVCCPFNYICNPKDQSCELNDTKTSNDYLLRIETTHAEKEKEQQLNSSSFPTNVCPNLLVSCPDNYTCCETSSNQYQCCAFTNGTCCGDGLHCCPYGTSCDLNSGSCY</sequence>
<comment type="similarity">
    <text evidence="2">Belongs to the granulin family.</text>
</comment>
<evidence type="ECO:0000256" key="4">
    <source>
        <dbReference type="ARBA" id="ARBA00023157"/>
    </source>
</evidence>
<dbReference type="PROSITE" id="PS00799">
    <property type="entry name" value="GRANULINS"/>
    <property type="match status" value="1"/>
</dbReference>
<reference evidence="7" key="1">
    <citation type="submission" date="2021-02" db="EMBL/GenBank/DDBJ databases">
        <authorList>
            <person name="Nowell W R."/>
        </authorList>
    </citation>
    <scope>NUCLEOTIDE SEQUENCE</scope>
</reference>
<dbReference type="PANTHER" id="PTHR12274">
    <property type="entry name" value="GRANULIN"/>
    <property type="match status" value="1"/>
</dbReference>